<proteinExistence type="inferred from homology"/>
<evidence type="ECO:0000256" key="18">
    <source>
        <dbReference type="ARBA" id="ARBA00047899"/>
    </source>
</evidence>
<dbReference type="InterPro" id="IPR051824">
    <property type="entry name" value="LRR_Rcpt-Like_S/T_Kinase"/>
</dbReference>
<comment type="caution">
    <text evidence="23">The sequence shown here is derived from an EMBL/GenBank/DDBJ whole genome shotgun (WGS) entry which is preliminary data.</text>
</comment>
<evidence type="ECO:0000313" key="24">
    <source>
        <dbReference type="Proteomes" id="UP001634393"/>
    </source>
</evidence>
<evidence type="ECO:0000256" key="19">
    <source>
        <dbReference type="ARBA" id="ARBA00048679"/>
    </source>
</evidence>
<keyword evidence="6" id="KW-0433">Leucine-rich repeat</keyword>
<organism evidence="23 24">
    <name type="scientific">Penstemon smallii</name>
    <dbReference type="NCBI Taxonomy" id="265156"/>
    <lineage>
        <taxon>Eukaryota</taxon>
        <taxon>Viridiplantae</taxon>
        <taxon>Streptophyta</taxon>
        <taxon>Embryophyta</taxon>
        <taxon>Tracheophyta</taxon>
        <taxon>Spermatophyta</taxon>
        <taxon>Magnoliopsida</taxon>
        <taxon>eudicotyledons</taxon>
        <taxon>Gunneridae</taxon>
        <taxon>Pentapetalae</taxon>
        <taxon>asterids</taxon>
        <taxon>lamiids</taxon>
        <taxon>Lamiales</taxon>
        <taxon>Plantaginaceae</taxon>
        <taxon>Cheloneae</taxon>
        <taxon>Penstemon</taxon>
    </lineage>
</organism>
<evidence type="ECO:0000256" key="4">
    <source>
        <dbReference type="ARBA" id="ARBA00012513"/>
    </source>
</evidence>
<dbReference type="Pfam" id="PF07714">
    <property type="entry name" value="PK_Tyr_Ser-Thr"/>
    <property type="match status" value="1"/>
</dbReference>
<dbReference type="GO" id="GO:0016020">
    <property type="term" value="C:membrane"/>
    <property type="evidence" value="ECO:0007669"/>
    <property type="project" value="UniProtKB-SubCell"/>
</dbReference>
<dbReference type="EC" id="2.7.11.1" evidence="4"/>
<dbReference type="PANTHER" id="PTHR48006:SF102">
    <property type="entry name" value="LEUCINE-RICH REPEAT-CONTAINING PROTEIN DDB_G0281931-RELATED"/>
    <property type="match status" value="1"/>
</dbReference>
<dbReference type="SUPFAM" id="SSF52058">
    <property type="entry name" value="L domain-like"/>
    <property type="match status" value="1"/>
</dbReference>
<dbReference type="InterPro" id="IPR013210">
    <property type="entry name" value="LRR_N_plant-typ"/>
</dbReference>
<accession>A0ABD3U5P2</accession>
<keyword evidence="24" id="KW-1185">Reference proteome</keyword>
<dbReference type="FunFam" id="3.80.10.10:FF:000275">
    <property type="entry name" value="Leucine-rich repeat receptor-like protein kinase"/>
    <property type="match status" value="1"/>
</dbReference>
<evidence type="ECO:0000256" key="11">
    <source>
        <dbReference type="ARBA" id="ARBA00022741"/>
    </source>
</evidence>
<evidence type="ECO:0000256" key="20">
    <source>
        <dbReference type="PROSITE-ProRule" id="PRU10141"/>
    </source>
</evidence>
<dbReference type="InterPro" id="IPR008271">
    <property type="entry name" value="Ser/Thr_kinase_AS"/>
</dbReference>
<dbReference type="PROSITE" id="PS50011">
    <property type="entry name" value="PROTEIN_KINASE_DOM"/>
    <property type="match status" value="1"/>
</dbReference>
<evidence type="ECO:0000256" key="7">
    <source>
        <dbReference type="ARBA" id="ARBA00022679"/>
    </source>
</evidence>
<evidence type="ECO:0000256" key="15">
    <source>
        <dbReference type="ARBA" id="ARBA00023136"/>
    </source>
</evidence>
<evidence type="ECO:0000256" key="12">
    <source>
        <dbReference type="ARBA" id="ARBA00022777"/>
    </source>
</evidence>
<dbReference type="Proteomes" id="UP001634393">
    <property type="component" value="Unassembled WGS sequence"/>
</dbReference>
<keyword evidence="7" id="KW-0808">Transferase</keyword>
<feature type="transmembrane region" description="Helical" evidence="21">
    <location>
        <begin position="281"/>
        <end position="302"/>
    </location>
</feature>
<dbReference type="FunFam" id="1.10.510.10:FF:000016">
    <property type="entry name" value="Somatic embryogenesis receptor-like kinase 1"/>
    <property type="match status" value="1"/>
</dbReference>
<evidence type="ECO:0000256" key="1">
    <source>
        <dbReference type="ARBA" id="ARBA00004479"/>
    </source>
</evidence>
<dbReference type="PROSITE" id="PS00108">
    <property type="entry name" value="PROTEIN_KINASE_ST"/>
    <property type="match status" value="1"/>
</dbReference>
<dbReference type="Pfam" id="PF00560">
    <property type="entry name" value="LRR_1"/>
    <property type="match status" value="1"/>
</dbReference>
<dbReference type="SMART" id="SM00220">
    <property type="entry name" value="S_TKc"/>
    <property type="match status" value="1"/>
</dbReference>
<protein>
    <recommendedName>
        <fullName evidence="4">non-specific serine/threonine protein kinase</fullName>
        <ecNumber evidence="4">2.7.11.1</ecNumber>
    </recommendedName>
</protein>
<dbReference type="SUPFAM" id="SSF56112">
    <property type="entry name" value="Protein kinase-like (PK-like)"/>
    <property type="match status" value="1"/>
</dbReference>
<keyword evidence="13 20" id="KW-0067">ATP-binding</keyword>
<comment type="subcellular location">
    <subcellularLocation>
        <location evidence="1">Membrane</location>
        <topology evidence="1">Single-pass type I membrane protein</topology>
    </subcellularLocation>
</comment>
<keyword evidence="5" id="KW-0723">Serine/threonine-protein kinase</keyword>
<keyword evidence="10" id="KW-0677">Repeat</keyword>
<evidence type="ECO:0000256" key="9">
    <source>
        <dbReference type="ARBA" id="ARBA00022729"/>
    </source>
</evidence>
<dbReference type="AlphaFoldDB" id="A0ABD3U5P2"/>
<evidence type="ECO:0000259" key="22">
    <source>
        <dbReference type="PROSITE" id="PS50011"/>
    </source>
</evidence>
<dbReference type="Gene3D" id="1.10.510.10">
    <property type="entry name" value="Transferase(Phosphotransferase) domain 1"/>
    <property type="match status" value="1"/>
</dbReference>
<keyword evidence="14 21" id="KW-1133">Transmembrane helix</keyword>
<keyword evidence="9" id="KW-0732">Signal</keyword>
<comment type="similarity">
    <text evidence="2">Belongs to the protein kinase superfamily. Ser/Thr protein kinase family.</text>
</comment>
<feature type="transmembrane region" description="Helical" evidence="21">
    <location>
        <begin position="31"/>
        <end position="53"/>
    </location>
</feature>
<keyword evidence="12" id="KW-0418">Kinase</keyword>
<evidence type="ECO:0000256" key="13">
    <source>
        <dbReference type="ARBA" id="ARBA00022840"/>
    </source>
</evidence>
<dbReference type="Pfam" id="PF13855">
    <property type="entry name" value="LRR_8"/>
    <property type="match status" value="1"/>
</dbReference>
<dbReference type="Gene3D" id="3.30.200.20">
    <property type="entry name" value="Phosphorylase Kinase, domain 1"/>
    <property type="match status" value="1"/>
</dbReference>
<evidence type="ECO:0000256" key="10">
    <source>
        <dbReference type="ARBA" id="ARBA00022737"/>
    </source>
</evidence>
<evidence type="ECO:0000256" key="16">
    <source>
        <dbReference type="ARBA" id="ARBA00023170"/>
    </source>
</evidence>
<dbReference type="Pfam" id="PF08263">
    <property type="entry name" value="LRRNT_2"/>
    <property type="match status" value="1"/>
</dbReference>
<name>A0ABD3U5P2_9LAMI</name>
<dbReference type="EMBL" id="JBJXBP010000002">
    <property type="protein sequence ID" value="KAL3844769.1"/>
    <property type="molecule type" value="Genomic_DNA"/>
</dbReference>
<dbReference type="InterPro" id="IPR001611">
    <property type="entry name" value="Leu-rich_rpt"/>
</dbReference>
<dbReference type="InterPro" id="IPR001245">
    <property type="entry name" value="Ser-Thr/Tyr_kinase_cat_dom"/>
</dbReference>
<gene>
    <name evidence="23" type="ORF">ACJIZ3_002172</name>
</gene>
<dbReference type="PANTHER" id="PTHR48006">
    <property type="entry name" value="LEUCINE-RICH REPEAT-CONTAINING PROTEIN DDB_G0281931-RELATED"/>
    <property type="match status" value="1"/>
</dbReference>
<sequence length="668" mass="75019">MISLYNWFLDFSEENENYRLIKIQQPKCKGLLGSFLLYIIGGDYVVEAFFFIMHRSLKSSINFLLLLFLSLSCFASNNNKPDIEGEALIEFRTALNDSKYNRLANWDYHFVSPCFSWSFVTCTNGNVVSLSLASKGFSGTLSPSITKLKFLVSLDLHDNNISGALPDYLGNMSHLQNLNLANNNLNGSIPASWGQLSNLKHLVMRGNRLSGSIPDSLVNITGLKEVDLSSNDLTGRIPKELLSTPVFNFTATHLTCGNNFQQPCVSGSSIPVTKRKSKVQVVITVASIGAFSLLLIGAVFGYRFHRVHKYKHDVFFDVPGEDEREISFGQIKRFSLREMLLATDNFNESNIIGQGGFGKVYKGVLMDNTKVALKRLTDYNSPGGEAAFLREIHLISVAVHRNLLRLVGFCTTSTEKILVYPFMQNLSVAYRLRELKPGEKGLDWPTRKRIAFGAAHGLEYLHDHCNPKIIHRDLKAANILLNEDFEAVLGDFGLAKLVDTKVTNVTTQVRGTMGHIAPEYLSTGKTSEKTDVFGYGITLLELVTGQRAIDFSRLEEEEDVLLLDHIKKLLREKRIGDIVDENLKSYDAKEVEIILQVAMLCTQGSPEDRPRMAEVVRMLKGVGLAEKWAEWEQLEEVKIQEFSIMSHNFIWGEDSTHDQEAIQLSQAR</sequence>
<dbReference type="InterPro" id="IPR032675">
    <property type="entry name" value="LRR_dom_sf"/>
</dbReference>
<evidence type="ECO:0000256" key="5">
    <source>
        <dbReference type="ARBA" id="ARBA00022527"/>
    </source>
</evidence>
<dbReference type="FunFam" id="3.30.200.20:FF:000015">
    <property type="entry name" value="Somatic embryogenesis receptor kinase 1"/>
    <property type="match status" value="1"/>
</dbReference>
<evidence type="ECO:0000256" key="2">
    <source>
        <dbReference type="ARBA" id="ARBA00008684"/>
    </source>
</evidence>
<keyword evidence="15 21" id="KW-0472">Membrane</keyword>
<dbReference type="InterPro" id="IPR017441">
    <property type="entry name" value="Protein_kinase_ATP_BS"/>
</dbReference>
<comment type="catalytic activity">
    <reaction evidence="19">
        <text>L-seryl-[protein] + ATP = O-phospho-L-seryl-[protein] + ADP + H(+)</text>
        <dbReference type="Rhea" id="RHEA:17989"/>
        <dbReference type="Rhea" id="RHEA-COMP:9863"/>
        <dbReference type="Rhea" id="RHEA-COMP:11604"/>
        <dbReference type="ChEBI" id="CHEBI:15378"/>
        <dbReference type="ChEBI" id="CHEBI:29999"/>
        <dbReference type="ChEBI" id="CHEBI:30616"/>
        <dbReference type="ChEBI" id="CHEBI:83421"/>
        <dbReference type="ChEBI" id="CHEBI:456216"/>
        <dbReference type="EC" id="2.7.11.1"/>
    </reaction>
</comment>
<comment type="catalytic activity">
    <reaction evidence="18">
        <text>L-threonyl-[protein] + ATP = O-phospho-L-threonyl-[protein] + ADP + H(+)</text>
        <dbReference type="Rhea" id="RHEA:46608"/>
        <dbReference type="Rhea" id="RHEA-COMP:11060"/>
        <dbReference type="Rhea" id="RHEA-COMP:11605"/>
        <dbReference type="ChEBI" id="CHEBI:15378"/>
        <dbReference type="ChEBI" id="CHEBI:30013"/>
        <dbReference type="ChEBI" id="CHEBI:30616"/>
        <dbReference type="ChEBI" id="CHEBI:61977"/>
        <dbReference type="ChEBI" id="CHEBI:456216"/>
        <dbReference type="EC" id="2.7.11.1"/>
    </reaction>
</comment>
<evidence type="ECO:0000256" key="3">
    <source>
        <dbReference type="ARBA" id="ARBA00009592"/>
    </source>
</evidence>
<dbReference type="InterPro" id="IPR011009">
    <property type="entry name" value="Kinase-like_dom_sf"/>
</dbReference>
<dbReference type="GO" id="GO:0004674">
    <property type="term" value="F:protein serine/threonine kinase activity"/>
    <property type="evidence" value="ECO:0007669"/>
    <property type="project" value="UniProtKB-KW"/>
</dbReference>
<keyword evidence="16" id="KW-0675">Receptor</keyword>
<feature type="domain" description="Protein kinase" evidence="22">
    <location>
        <begin position="346"/>
        <end position="629"/>
    </location>
</feature>
<evidence type="ECO:0000313" key="23">
    <source>
        <dbReference type="EMBL" id="KAL3844769.1"/>
    </source>
</evidence>
<evidence type="ECO:0000256" key="8">
    <source>
        <dbReference type="ARBA" id="ARBA00022692"/>
    </source>
</evidence>
<keyword evidence="17" id="KW-0325">Glycoprotein</keyword>
<comment type="similarity">
    <text evidence="3">Belongs to the RLP family.</text>
</comment>
<reference evidence="23 24" key="1">
    <citation type="submission" date="2024-12" db="EMBL/GenBank/DDBJ databases">
        <title>The unique morphological basis and parallel evolutionary history of personate flowers in Penstemon.</title>
        <authorList>
            <person name="Depatie T.H."/>
            <person name="Wessinger C.A."/>
        </authorList>
    </citation>
    <scope>NUCLEOTIDE SEQUENCE [LARGE SCALE GENOMIC DNA]</scope>
    <source>
        <strain evidence="23">WTNN_2</strain>
        <tissue evidence="23">Leaf</tissue>
    </source>
</reference>
<dbReference type="Gene3D" id="3.80.10.10">
    <property type="entry name" value="Ribonuclease Inhibitor"/>
    <property type="match status" value="1"/>
</dbReference>
<evidence type="ECO:0000256" key="21">
    <source>
        <dbReference type="SAM" id="Phobius"/>
    </source>
</evidence>
<evidence type="ECO:0000256" key="17">
    <source>
        <dbReference type="ARBA" id="ARBA00023180"/>
    </source>
</evidence>
<dbReference type="InterPro" id="IPR000719">
    <property type="entry name" value="Prot_kinase_dom"/>
</dbReference>
<feature type="binding site" evidence="20">
    <location>
        <position position="374"/>
    </location>
    <ligand>
        <name>ATP</name>
        <dbReference type="ChEBI" id="CHEBI:30616"/>
    </ligand>
</feature>
<dbReference type="GO" id="GO:0005524">
    <property type="term" value="F:ATP binding"/>
    <property type="evidence" value="ECO:0007669"/>
    <property type="project" value="UniProtKB-UniRule"/>
</dbReference>
<keyword evidence="11 20" id="KW-0547">Nucleotide-binding</keyword>
<keyword evidence="8 21" id="KW-0812">Transmembrane</keyword>
<evidence type="ECO:0000256" key="6">
    <source>
        <dbReference type="ARBA" id="ARBA00022614"/>
    </source>
</evidence>
<evidence type="ECO:0000256" key="14">
    <source>
        <dbReference type="ARBA" id="ARBA00022989"/>
    </source>
</evidence>
<dbReference type="PROSITE" id="PS00107">
    <property type="entry name" value="PROTEIN_KINASE_ATP"/>
    <property type="match status" value="1"/>
</dbReference>